<feature type="non-terminal residue" evidence="2">
    <location>
        <position position="1"/>
    </location>
</feature>
<organism evidence="2 3">
    <name type="scientific">Polarella glacialis</name>
    <name type="common">Dinoflagellate</name>
    <dbReference type="NCBI Taxonomy" id="89957"/>
    <lineage>
        <taxon>Eukaryota</taxon>
        <taxon>Sar</taxon>
        <taxon>Alveolata</taxon>
        <taxon>Dinophyceae</taxon>
        <taxon>Suessiales</taxon>
        <taxon>Suessiaceae</taxon>
        <taxon>Polarella</taxon>
    </lineage>
</organism>
<evidence type="ECO:0000313" key="2">
    <source>
        <dbReference type="EMBL" id="CAE8658401.1"/>
    </source>
</evidence>
<protein>
    <submittedName>
        <fullName evidence="2">Uncharacterized protein</fullName>
    </submittedName>
</protein>
<accession>A0A813IYB7</accession>
<feature type="non-terminal residue" evidence="2">
    <location>
        <position position="76"/>
    </location>
</feature>
<proteinExistence type="predicted"/>
<dbReference type="EMBL" id="CAJNNW010016037">
    <property type="protein sequence ID" value="CAE8658401.1"/>
    <property type="molecule type" value="Genomic_DNA"/>
</dbReference>
<gene>
    <name evidence="2" type="ORF">PGLA2088_LOCUS13407</name>
</gene>
<feature type="region of interest" description="Disordered" evidence="1">
    <location>
        <begin position="57"/>
        <end position="76"/>
    </location>
</feature>
<sequence length="76" mass="7810">VLFVNQGKQPITLEWMPPGDEPYRYIGQVVPGQEHSEDSHCGHQFALRVSASASTSASASSSASASASTSASASAS</sequence>
<evidence type="ECO:0000256" key="1">
    <source>
        <dbReference type="SAM" id="MobiDB-lite"/>
    </source>
</evidence>
<dbReference type="Proteomes" id="UP000626109">
    <property type="component" value="Unassembled WGS sequence"/>
</dbReference>
<comment type="caution">
    <text evidence="2">The sequence shown here is derived from an EMBL/GenBank/DDBJ whole genome shotgun (WGS) entry which is preliminary data.</text>
</comment>
<name>A0A813IYB7_POLGL</name>
<reference evidence="2" key="1">
    <citation type="submission" date="2021-02" db="EMBL/GenBank/DDBJ databases">
        <authorList>
            <person name="Dougan E. K."/>
            <person name="Rhodes N."/>
            <person name="Thang M."/>
            <person name="Chan C."/>
        </authorList>
    </citation>
    <scope>NUCLEOTIDE SEQUENCE</scope>
</reference>
<dbReference type="AlphaFoldDB" id="A0A813IYB7"/>
<evidence type="ECO:0000313" key="3">
    <source>
        <dbReference type="Proteomes" id="UP000626109"/>
    </source>
</evidence>